<dbReference type="Pfam" id="PF14267">
    <property type="entry name" value="DUF4357"/>
    <property type="match status" value="1"/>
</dbReference>
<evidence type="ECO:0000313" key="2">
    <source>
        <dbReference type="EMBL" id="ARP85224.1"/>
    </source>
</evidence>
<dbReference type="Proteomes" id="UP000194139">
    <property type="component" value="Chromosome"/>
</dbReference>
<feature type="domain" description="DUF4357" evidence="1">
    <location>
        <begin position="224"/>
        <end position="277"/>
    </location>
</feature>
<keyword evidence="3" id="KW-1185">Reference proteome</keyword>
<sequence>MYKKDLAKTIQIFLPGGDPTGIRIAELTTRIIQAIEVPRTLLQDFRVSKESERVGVYVLMGASEEGGLSIYIGQSGEIGKRLDQHNAKLDFWQRALIFISKTNNLTQTHALFLEWLCIQEAKNVGRCATINGNDGSKPYTPPPLEAECLEMLETTRILTAALGHRIFEPLVSQESEHQELFFCPRAGNAALGEYTSEGFVVLKGAKGKGTPTASFTSHHYFNLRQSLIDQGKAAIDDGFLVFKENVLFESPSAAAAVVCGSAANGWTEWKNKDGVTLGTLKRGPSLESS</sequence>
<dbReference type="AlphaFoldDB" id="A0A1W6YW65"/>
<accession>A0A1W6YW65</accession>
<dbReference type="CDD" id="cd10447">
    <property type="entry name" value="GIY-YIG_unchar_2"/>
    <property type="match status" value="1"/>
</dbReference>
<proteinExistence type="predicted"/>
<name>A0A1W6YW65_9BORD</name>
<gene>
    <name evidence="2" type="ORF">CAL13_02575</name>
</gene>
<protein>
    <recommendedName>
        <fullName evidence="1">DUF4357 domain-containing protein</fullName>
    </recommendedName>
</protein>
<dbReference type="InterPro" id="IPR025579">
    <property type="entry name" value="DUF4357"/>
</dbReference>
<evidence type="ECO:0000313" key="3">
    <source>
        <dbReference type="Proteomes" id="UP000194139"/>
    </source>
</evidence>
<organism evidence="2 3">
    <name type="scientific">Bordetella genomosp. 9</name>
    <dbReference type="NCBI Taxonomy" id="1416803"/>
    <lineage>
        <taxon>Bacteria</taxon>
        <taxon>Pseudomonadati</taxon>
        <taxon>Pseudomonadota</taxon>
        <taxon>Betaproteobacteria</taxon>
        <taxon>Burkholderiales</taxon>
        <taxon>Alcaligenaceae</taxon>
        <taxon>Bordetella</taxon>
    </lineage>
</organism>
<dbReference type="RefSeq" id="WP_086071418.1">
    <property type="nucleotide sequence ID" value="NZ_CP021109.1"/>
</dbReference>
<reference evidence="2 3" key="1">
    <citation type="submission" date="2017-05" db="EMBL/GenBank/DDBJ databases">
        <title>Complete and WGS of Bordetella genogroups.</title>
        <authorList>
            <person name="Spilker T."/>
            <person name="LiPuma J."/>
        </authorList>
    </citation>
    <scope>NUCLEOTIDE SEQUENCE [LARGE SCALE GENOMIC DNA]</scope>
    <source>
        <strain evidence="2 3">AU17164</strain>
    </source>
</reference>
<evidence type="ECO:0000259" key="1">
    <source>
        <dbReference type="Pfam" id="PF14267"/>
    </source>
</evidence>
<dbReference type="EMBL" id="CP021109">
    <property type="protein sequence ID" value="ARP85224.1"/>
    <property type="molecule type" value="Genomic_DNA"/>
</dbReference>